<dbReference type="InterPro" id="IPR021431">
    <property type="entry name" value="DUF3080"/>
</dbReference>
<proteinExistence type="predicted"/>
<organism evidence="2 3">
    <name type="scientific">Arsukibacterium tuosuense</name>
    <dbReference type="NCBI Taxonomy" id="1323745"/>
    <lineage>
        <taxon>Bacteria</taxon>
        <taxon>Pseudomonadati</taxon>
        <taxon>Pseudomonadota</taxon>
        <taxon>Gammaproteobacteria</taxon>
        <taxon>Chromatiales</taxon>
        <taxon>Chromatiaceae</taxon>
        <taxon>Arsukibacterium</taxon>
    </lineage>
</organism>
<keyword evidence="3" id="KW-1185">Reference proteome</keyword>
<dbReference type="Pfam" id="PF11279">
    <property type="entry name" value="DUF3080"/>
    <property type="match status" value="1"/>
</dbReference>
<evidence type="ECO:0000313" key="3">
    <source>
        <dbReference type="Proteomes" id="UP000219353"/>
    </source>
</evidence>
<evidence type="ECO:0000313" key="2">
    <source>
        <dbReference type="EMBL" id="SNY51226.1"/>
    </source>
</evidence>
<reference evidence="3" key="1">
    <citation type="submission" date="2017-09" db="EMBL/GenBank/DDBJ databases">
        <authorList>
            <person name="Varghese N."/>
            <person name="Submissions S."/>
        </authorList>
    </citation>
    <scope>NUCLEOTIDE SEQUENCE [LARGE SCALE GENOMIC DNA]</scope>
    <source>
        <strain evidence="3">CGMCC 1.12461</strain>
    </source>
</reference>
<keyword evidence="1" id="KW-0732">Signal</keyword>
<evidence type="ECO:0008006" key="4">
    <source>
        <dbReference type="Google" id="ProtNLM"/>
    </source>
</evidence>
<dbReference type="OrthoDB" id="5760979at2"/>
<dbReference type="AlphaFoldDB" id="A0A285IVV1"/>
<feature type="signal peptide" evidence="1">
    <location>
        <begin position="1"/>
        <end position="17"/>
    </location>
</feature>
<evidence type="ECO:0000256" key="1">
    <source>
        <dbReference type="SAM" id="SignalP"/>
    </source>
</evidence>
<dbReference type="Proteomes" id="UP000219353">
    <property type="component" value="Unassembled WGS sequence"/>
</dbReference>
<sequence length="340" mass="38479">MLLSIVPSIALSIVLLASLAGCSKPDSQAKLTDYQQRLTRVLELDELTVKVEPVPVLPRPSKLRQPLPDIRLDLRDAWASRECGLDQLIGERNSGLGRVFQPSMQLNYELRLLARLQQCQQQDISPELQQQVANWLAEKQQSVTVALNNMLLADDTLSQQWQGSKQQLIATESTGFVESSSALNNLLGLTELVNQQQWQQAAEVDIEQSLASLYQHDFPGKLQHSLRYSAAWFSQLNPQLLAIAPESLCPRGQNTGQLGILTTVFRKFFIGEVQAHLAELRRYQNDLWPLIAQLYRDTPLYPALQQRYQQPAEQLQQQLMLHVQWWQQLNKACPVGLTPG</sequence>
<protein>
    <recommendedName>
        <fullName evidence="4">DUF3080 domain-containing protein</fullName>
    </recommendedName>
</protein>
<dbReference type="EMBL" id="OBEB01000003">
    <property type="protein sequence ID" value="SNY51226.1"/>
    <property type="molecule type" value="Genomic_DNA"/>
</dbReference>
<feature type="chain" id="PRO_5012583303" description="DUF3080 domain-containing protein" evidence="1">
    <location>
        <begin position="18"/>
        <end position="340"/>
    </location>
</feature>
<gene>
    <name evidence="2" type="ORF">SAMN06297280_1789</name>
</gene>
<name>A0A285IVV1_9GAMM</name>
<accession>A0A285IVV1</accession>